<dbReference type="AlphaFoldDB" id="A0A0H3GSQ4"/>
<evidence type="ECO:0000313" key="4">
    <source>
        <dbReference type="Proteomes" id="UP000007841"/>
    </source>
</evidence>
<dbReference type="GeneID" id="11848651"/>
<reference evidence="3 4" key="1">
    <citation type="journal article" date="2012" name="J. Bacteriol.">
        <title>Complete genome sequence of Klebsiella pneumoniae subsp. pneumoniae HS11286, a multidrug-resistant strain isolated from human sputum.</title>
        <authorList>
            <person name="Liu P."/>
            <person name="Li P."/>
            <person name="Jiang X."/>
            <person name="Bi D."/>
            <person name="Xie Y."/>
            <person name="Tai C."/>
            <person name="Deng Z."/>
            <person name="Rajakumar K."/>
            <person name="Ou H.Y."/>
        </authorList>
    </citation>
    <scope>NUCLEOTIDE SEQUENCE [LARGE SCALE GENOMIC DNA]</scope>
    <source>
        <strain evidence="3 4">HS11286</strain>
    </source>
</reference>
<gene>
    <name evidence="3" type="ordered locus">KPHS_36200</name>
</gene>
<sequence>MHICSNCGHHEPIFGTGGAQKLAEKYHTQLLGQLPLHITLREDLDNGTPTVVARPDSEFTDIYRQLAGRVAAQMYWQGEVIPGEIAFRAV</sequence>
<evidence type="ECO:0000256" key="2">
    <source>
        <dbReference type="ARBA" id="ARBA00022840"/>
    </source>
</evidence>
<dbReference type="InterPro" id="IPR027417">
    <property type="entry name" value="P-loop_NTPase"/>
</dbReference>
<keyword evidence="4" id="KW-1185">Reference proteome</keyword>
<dbReference type="PANTHER" id="PTHR42961">
    <property type="entry name" value="IRON-SULFUR PROTEIN NUBPL"/>
    <property type="match status" value="1"/>
</dbReference>
<dbReference type="KEGG" id="kpm:KPHS_36200"/>
<dbReference type="Gene3D" id="3.40.50.300">
    <property type="entry name" value="P-loop containing nucleotide triphosphate hydrolases"/>
    <property type="match status" value="1"/>
</dbReference>
<dbReference type="PATRIC" id="fig|1125630.4.peg.3527"/>
<dbReference type="EMBL" id="CP003200">
    <property type="protein sequence ID" value="AEW62318.1"/>
    <property type="molecule type" value="Genomic_DNA"/>
</dbReference>
<dbReference type="InterPro" id="IPR033756">
    <property type="entry name" value="YlxH/NBP35"/>
</dbReference>
<evidence type="ECO:0000313" key="3">
    <source>
        <dbReference type="EMBL" id="AEW62318.1"/>
    </source>
</evidence>
<dbReference type="InterPro" id="IPR044304">
    <property type="entry name" value="NUBPL-like"/>
</dbReference>
<proteinExistence type="predicted"/>
<accession>A0A0H3GSQ4</accession>
<dbReference type="GO" id="GO:0005829">
    <property type="term" value="C:cytosol"/>
    <property type="evidence" value="ECO:0007669"/>
    <property type="project" value="TreeGrafter"/>
</dbReference>
<keyword evidence="1" id="KW-0547">Nucleotide-binding</keyword>
<dbReference type="SUPFAM" id="SSF52540">
    <property type="entry name" value="P-loop containing nucleoside triphosphate hydrolases"/>
    <property type="match status" value="1"/>
</dbReference>
<evidence type="ECO:0000256" key="1">
    <source>
        <dbReference type="ARBA" id="ARBA00022741"/>
    </source>
</evidence>
<dbReference type="GO" id="GO:0051539">
    <property type="term" value="F:4 iron, 4 sulfur cluster binding"/>
    <property type="evidence" value="ECO:0007669"/>
    <property type="project" value="TreeGrafter"/>
</dbReference>
<dbReference type="STRING" id="1125630.KPHS_36200"/>
<organism evidence="3 4">
    <name type="scientific">Klebsiella pneumoniae subsp. pneumoniae (strain HS11286)</name>
    <dbReference type="NCBI Taxonomy" id="1125630"/>
    <lineage>
        <taxon>Bacteria</taxon>
        <taxon>Pseudomonadati</taxon>
        <taxon>Pseudomonadota</taxon>
        <taxon>Gammaproteobacteria</taxon>
        <taxon>Enterobacterales</taxon>
        <taxon>Enterobacteriaceae</taxon>
        <taxon>Klebsiella/Raoultella group</taxon>
        <taxon>Klebsiella</taxon>
        <taxon>Klebsiella pneumoniae complex</taxon>
    </lineage>
</organism>
<dbReference type="GO" id="GO:0016226">
    <property type="term" value="P:iron-sulfur cluster assembly"/>
    <property type="evidence" value="ECO:0007669"/>
    <property type="project" value="InterPro"/>
</dbReference>
<protein>
    <submittedName>
        <fullName evidence="3">ATP-binding protein</fullName>
    </submittedName>
</protein>
<dbReference type="Pfam" id="PF10609">
    <property type="entry name" value="ParA"/>
    <property type="match status" value="1"/>
</dbReference>
<dbReference type="HOGENOM" id="CLU_024839_6_2_6"/>
<dbReference type="Proteomes" id="UP000007841">
    <property type="component" value="Chromosome"/>
</dbReference>
<dbReference type="RefSeq" id="WP_014343339.1">
    <property type="nucleotide sequence ID" value="NC_016845.1"/>
</dbReference>
<dbReference type="PANTHER" id="PTHR42961:SF2">
    <property type="entry name" value="IRON-SULFUR PROTEIN NUBPL"/>
    <property type="match status" value="1"/>
</dbReference>
<keyword evidence="2 3" id="KW-0067">ATP-binding</keyword>
<name>A0A0H3GSQ4_KLEPH</name>
<dbReference type="GO" id="GO:0005524">
    <property type="term" value="F:ATP binding"/>
    <property type="evidence" value="ECO:0007669"/>
    <property type="project" value="UniProtKB-KW"/>
</dbReference>
<dbReference type="RefSeq" id="YP_005227920.1">
    <property type="nucleotide sequence ID" value="NC_016845.1"/>
</dbReference>